<protein>
    <submittedName>
        <fullName evidence="2">Uncharacterized protein</fullName>
    </submittedName>
</protein>
<proteinExistence type="predicted"/>
<sequence>RAIPKYISIRSSRAPRVRSHWRAPLSPRASETPSGQRARCDKEAHGHLSRRAASHWAGPRQGVNLRCAQSRRGLGRIALQSAVAAAAYARAYVTPRQRCRECYVLLPLRRPGYQCPSANSERN</sequence>
<feature type="non-terminal residue" evidence="2">
    <location>
        <position position="1"/>
    </location>
</feature>
<dbReference type="EMBL" id="OW152832">
    <property type="protein sequence ID" value="CAH2051640.1"/>
    <property type="molecule type" value="Genomic_DNA"/>
</dbReference>
<name>A0ABN8IDD0_9NEOP</name>
<dbReference type="Proteomes" id="UP000837857">
    <property type="component" value="Chromosome 20"/>
</dbReference>
<gene>
    <name evidence="2" type="ORF">IPOD504_LOCUS7868</name>
</gene>
<organism evidence="2 3">
    <name type="scientific">Iphiclides podalirius</name>
    <name type="common">scarce swallowtail</name>
    <dbReference type="NCBI Taxonomy" id="110791"/>
    <lineage>
        <taxon>Eukaryota</taxon>
        <taxon>Metazoa</taxon>
        <taxon>Ecdysozoa</taxon>
        <taxon>Arthropoda</taxon>
        <taxon>Hexapoda</taxon>
        <taxon>Insecta</taxon>
        <taxon>Pterygota</taxon>
        <taxon>Neoptera</taxon>
        <taxon>Endopterygota</taxon>
        <taxon>Lepidoptera</taxon>
        <taxon>Glossata</taxon>
        <taxon>Ditrysia</taxon>
        <taxon>Papilionoidea</taxon>
        <taxon>Papilionidae</taxon>
        <taxon>Papilioninae</taxon>
        <taxon>Iphiclides</taxon>
    </lineage>
</organism>
<accession>A0ABN8IDD0</accession>
<reference evidence="2" key="1">
    <citation type="submission" date="2022-03" db="EMBL/GenBank/DDBJ databases">
        <authorList>
            <person name="Martin H S."/>
        </authorList>
    </citation>
    <scope>NUCLEOTIDE SEQUENCE</scope>
</reference>
<feature type="non-terminal residue" evidence="2">
    <location>
        <position position="123"/>
    </location>
</feature>
<keyword evidence="3" id="KW-1185">Reference proteome</keyword>
<feature type="region of interest" description="Disordered" evidence="1">
    <location>
        <begin position="16"/>
        <end position="45"/>
    </location>
</feature>
<evidence type="ECO:0000313" key="3">
    <source>
        <dbReference type="Proteomes" id="UP000837857"/>
    </source>
</evidence>
<evidence type="ECO:0000313" key="2">
    <source>
        <dbReference type="EMBL" id="CAH2051640.1"/>
    </source>
</evidence>
<evidence type="ECO:0000256" key="1">
    <source>
        <dbReference type="SAM" id="MobiDB-lite"/>
    </source>
</evidence>